<gene>
    <name evidence="1" type="ORF">BSO15_03170</name>
</gene>
<evidence type="ECO:0000313" key="1">
    <source>
        <dbReference type="EMBL" id="OLV27557.1"/>
    </source>
</evidence>
<dbReference type="AlphaFoldDB" id="A0AB36INK7"/>
<protein>
    <submittedName>
        <fullName evidence="1">Uncharacterized protein</fullName>
    </submittedName>
</protein>
<dbReference type="RefSeq" id="WP_075875296.1">
    <property type="nucleotide sequence ID" value="NZ_MPJJ01000006.1"/>
</dbReference>
<sequence>MEKSLPPKPSVSEVNKYLNEWENLEGYTSQERALNKLFLELLPGNSEITDILLKASCLNDFYSTRIFAIYPVAKRILSIKDLDKRLKAGDIKLVRELGNVKIGDNKRYFYSFATKYCSHHNPIAFPIYDSYVEKVLVYFNEVDKFSSFKIKDLKDYRKFKGILLYFQRYYKLERFNLKEIDRYLWLLGKEFFPKNNNLFLI</sequence>
<dbReference type="EMBL" id="MPJJ01000006">
    <property type="protein sequence ID" value="OLV27557.1"/>
    <property type="molecule type" value="Genomic_DNA"/>
</dbReference>
<comment type="caution">
    <text evidence="1">The sequence shown here is derived from an EMBL/GenBank/DDBJ whole genome shotgun (WGS) entry which is preliminary data.</text>
</comment>
<organism evidence="1 2">
    <name type="scientific">Haemophilus parainfluenzae</name>
    <dbReference type="NCBI Taxonomy" id="729"/>
    <lineage>
        <taxon>Bacteria</taxon>
        <taxon>Pseudomonadati</taxon>
        <taxon>Pseudomonadota</taxon>
        <taxon>Gammaproteobacteria</taxon>
        <taxon>Pasteurellales</taxon>
        <taxon>Pasteurellaceae</taxon>
        <taxon>Haemophilus</taxon>
    </lineage>
</organism>
<reference evidence="1 2" key="1">
    <citation type="submission" date="2016-11" db="EMBL/GenBank/DDBJ databases">
        <title>Simultaneous identification of Haemophilus influenzae and Haemophilus haemolyticus using TaqMan real-time PCR.</title>
        <authorList>
            <person name="Price E.P."/>
            <person name="Sarovich D.S."/>
            <person name="Harris T.M."/>
            <person name="Spargo J.C."/>
            <person name="Nosworthy E."/>
            <person name="Beissbarth J."/>
            <person name="Chang A.B."/>
            <person name="Smith-Vaughan H.C."/>
        </authorList>
    </citation>
    <scope>NUCLEOTIDE SEQUENCE [LARGE SCALE GENOMIC DNA]</scope>
    <source>
        <strain evidence="1 2">60884 B Hi-2</strain>
    </source>
</reference>
<accession>A0AB36INK7</accession>
<evidence type="ECO:0000313" key="2">
    <source>
        <dbReference type="Proteomes" id="UP000242412"/>
    </source>
</evidence>
<proteinExistence type="predicted"/>
<dbReference type="Proteomes" id="UP000242412">
    <property type="component" value="Unassembled WGS sequence"/>
</dbReference>
<name>A0AB36INK7_HAEPA</name>